<dbReference type="GO" id="GO:0005524">
    <property type="term" value="F:ATP binding"/>
    <property type="evidence" value="ECO:0007669"/>
    <property type="project" value="InterPro"/>
</dbReference>
<dbReference type="PANTHER" id="PTHR47396">
    <property type="entry name" value="TYPE I RESTRICTION ENZYME ECOKI R PROTEIN"/>
    <property type="match status" value="1"/>
</dbReference>
<sequence length="899" mass="98043">MRVYCGTPLLHGRASSGICPWAVSACHGRTYAVLQVTASALDAVLLPASDATSAPNSAKVSPGPVDTVPALAAEPVPTPPPVQLRPYQEDCIKTCLEQLQQGVRRQAVSLPVGSGKTVVFSNLITRIPQPFPGATRTLVLAHREELLHQACRQIVRHAPQLRVEMERGIHRASARADVVVASVATLGRVGNEARLARFDPRSFKCVIIDEAHHAAAVGYNRVLAHFGLAVPVAKEKRVAADKEAADPHVDPLDSPPEATGEPTKVGDSHIFLWGCSATLNRHDGLSLRGVFDRITYHRDFLEMIAEKWLCGLKAVVVETRTDISKVGSQGGDFSTGQLAAKVNTAERNDMVIRVWKSLVLDPAMLPPLTPPPSTSPQLGDTPVRDGVVSPDNVEPTDLDPTPSVKQTNSPDFPSVAPPPECAYRRRATLVFAVDIEHVRALWAAFRAHGIPCEMVTGRTPNDERSDILARFYRGEYPVLINCAILTEGTDIPHIDCILMARPTQSSGLYQQMVGRGLRRSPGKTDCLVLDFVDITRRRANVLTLPDLTGLKFDYVDGRRAVTGKLGDDETAGDIANALYANPDLAEARALAARDTQDLPEFRVRNQRNPFRLLTNQDDPGDLADISQFPWVRVTDNLYVYSSGRDIYHMVERRLPDTIENAAGNRLRRAAGLKAAQSPPSPLTAVDSTRTGDTGARSKEEAWVAYYRREFEPTKGPFRRKYLFPPSYITSGSTTFANAIHLSDVWLRKNSSCAPKATTKHPEASWKPNRYNLWSSLAWRKQTASPAQAALLASKGVTWEHDAGLGPLEADDSAGAQPRGGKKRRAAKELTTKYAITKGMASDALIRLKFGGGKAWKDGVGKAEIKASRAQAKIRKAKETSQAQAAKARAFFDQGTVVHL</sequence>
<dbReference type="GO" id="GO:0070125">
    <property type="term" value="P:mitochondrial translational elongation"/>
    <property type="evidence" value="ECO:0007669"/>
    <property type="project" value="TreeGrafter"/>
</dbReference>
<dbReference type="InterPro" id="IPR001650">
    <property type="entry name" value="Helicase_C-like"/>
</dbReference>
<evidence type="ECO:0000259" key="3">
    <source>
        <dbReference type="PROSITE" id="PS51192"/>
    </source>
</evidence>
<dbReference type="GO" id="GO:0061749">
    <property type="term" value="F:forked DNA-dependent helicase activity"/>
    <property type="evidence" value="ECO:0007669"/>
    <property type="project" value="TreeGrafter"/>
</dbReference>
<gene>
    <name evidence="5" type="primary">irc3_2</name>
    <name evidence="5" type="ORF">IWQ60_007252</name>
</gene>
<name>A0A9W8A3M4_9FUNG</name>
<dbReference type="SMART" id="SM00490">
    <property type="entry name" value="HELICc"/>
    <property type="match status" value="1"/>
</dbReference>
<accession>A0A9W8A3M4</accession>
<evidence type="ECO:0000259" key="4">
    <source>
        <dbReference type="PROSITE" id="PS51194"/>
    </source>
</evidence>
<dbReference type="PROSITE" id="PS51192">
    <property type="entry name" value="HELICASE_ATP_BIND_1"/>
    <property type="match status" value="1"/>
</dbReference>
<evidence type="ECO:0000313" key="6">
    <source>
        <dbReference type="Proteomes" id="UP001150569"/>
    </source>
</evidence>
<dbReference type="Gene3D" id="3.40.50.300">
    <property type="entry name" value="P-loop containing nucleotide triphosphate hydrolases"/>
    <property type="match status" value="2"/>
</dbReference>
<dbReference type="GO" id="GO:0036121">
    <property type="term" value="F:double-stranded DNA helicase activity"/>
    <property type="evidence" value="ECO:0007669"/>
    <property type="project" value="TreeGrafter"/>
</dbReference>
<feature type="region of interest" description="Disordered" evidence="2">
    <location>
        <begin position="52"/>
        <end position="79"/>
    </location>
</feature>
<comment type="caution">
    <text evidence="5">The sequence shown here is derived from an EMBL/GenBank/DDBJ whole genome shotgun (WGS) entry which is preliminary data.</text>
</comment>
<dbReference type="AlphaFoldDB" id="A0A9W8A3M4"/>
<keyword evidence="1 5" id="KW-0067">ATP-binding</keyword>
<organism evidence="5 6">
    <name type="scientific">Tieghemiomyces parasiticus</name>
    <dbReference type="NCBI Taxonomy" id="78921"/>
    <lineage>
        <taxon>Eukaryota</taxon>
        <taxon>Fungi</taxon>
        <taxon>Fungi incertae sedis</taxon>
        <taxon>Zoopagomycota</taxon>
        <taxon>Kickxellomycotina</taxon>
        <taxon>Dimargaritomycetes</taxon>
        <taxon>Dimargaritales</taxon>
        <taxon>Dimargaritaceae</taxon>
        <taxon>Tieghemiomyces</taxon>
    </lineage>
</organism>
<protein>
    <submittedName>
        <fullName evidence="5">DEAD DEAH box helicase</fullName>
    </submittedName>
</protein>
<dbReference type="OrthoDB" id="16911at2759"/>
<dbReference type="InterPro" id="IPR014001">
    <property type="entry name" value="Helicase_ATP-bd"/>
</dbReference>
<dbReference type="InterPro" id="IPR006935">
    <property type="entry name" value="Helicase/UvrB_N"/>
</dbReference>
<dbReference type="EMBL" id="JANBPT010000473">
    <property type="protein sequence ID" value="KAJ1919432.1"/>
    <property type="molecule type" value="Genomic_DNA"/>
</dbReference>
<dbReference type="SUPFAM" id="SSF52540">
    <property type="entry name" value="P-loop containing nucleoside triphosphate hydrolases"/>
    <property type="match status" value="1"/>
</dbReference>
<dbReference type="Pfam" id="PF04851">
    <property type="entry name" value="ResIII"/>
    <property type="match status" value="1"/>
</dbReference>
<evidence type="ECO:0000313" key="5">
    <source>
        <dbReference type="EMBL" id="KAJ1919432.1"/>
    </source>
</evidence>
<evidence type="ECO:0000256" key="1">
    <source>
        <dbReference type="ARBA" id="ARBA00022806"/>
    </source>
</evidence>
<dbReference type="InterPro" id="IPR027417">
    <property type="entry name" value="P-loop_NTPase"/>
</dbReference>
<dbReference type="Pfam" id="PF00271">
    <property type="entry name" value="Helicase_C"/>
    <property type="match status" value="1"/>
</dbReference>
<dbReference type="CDD" id="cd18799">
    <property type="entry name" value="SF2_C_EcoAI-like"/>
    <property type="match status" value="1"/>
</dbReference>
<feature type="region of interest" description="Disordered" evidence="2">
    <location>
        <begin position="366"/>
        <end position="418"/>
    </location>
</feature>
<reference evidence="5" key="1">
    <citation type="submission" date="2022-07" db="EMBL/GenBank/DDBJ databases">
        <title>Phylogenomic reconstructions and comparative analyses of Kickxellomycotina fungi.</title>
        <authorList>
            <person name="Reynolds N.K."/>
            <person name="Stajich J.E."/>
            <person name="Barry K."/>
            <person name="Grigoriev I.V."/>
            <person name="Crous P."/>
            <person name="Smith M.E."/>
        </authorList>
    </citation>
    <scope>NUCLEOTIDE SEQUENCE</scope>
    <source>
        <strain evidence="5">RSA 861</strain>
    </source>
</reference>
<feature type="region of interest" description="Disordered" evidence="2">
    <location>
        <begin position="672"/>
        <end position="693"/>
    </location>
</feature>
<dbReference type="PANTHER" id="PTHR47396:SF1">
    <property type="entry name" value="ATP-DEPENDENT HELICASE IRC3-RELATED"/>
    <property type="match status" value="1"/>
</dbReference>
<evidence type="ECO:0000256" key="2">
    <source>
        <dbReference type="SAM" id="MobiDB-lite"/>
    </source>
</evidence>
<feature type="domain" description="Helicase C-terminal" evidence="4">
    <location>
        <begin position="418"/>
        <end position="566"/>
    </location>
</feature>
<feature type="compositionally biased region" description="Basic and acidic residues" evidence="2">
    <location>
        <begin position="240"/>
        <end position="251"/>
    </location>
</feature>
<dbReference type="GO" id="GO:0000403">
    <property type="term" value="F:Y-form DNA binding"/>
    <property type="evidence" value="ECO:0007669"/>
    <property type="project" value="TreeGrafter"/>
</dbReference>
<keyword evidence="1 5" id="KW-0378">Hydrolase</keyword>
<dbReference type="SMART" id="SM00487">
    <property type="entry name" value="DEXDc"/>
    <property type="match status" value="1"/>
</dbReference>
<proteinExistence type="predicted"/>
<keyword evidence="1 5" id="KW-0347">Helicase</keyword>
<dbReference type="GO" id="GO:0005759">
    <property type="term" value="C:mitochondrial matrix"/>
    <property type="evidence" value="ECO:0007669"/>
    <property type="project" value="TreeGrafter"/>
</dbReference>
<keyword evidence="6" id="KW-1185">Reference proteome</keyword>
<feature type="region of interest" description="Disordered" evidence="2">
    <location>
        <begin position="803"/>
        <end position="826"/>
    </location>
</feature>
<feature type="region of interest" description="Disordered" evidence="2">
    <location>
        <begin position="240"/>
        <end position="262"/>
    </location>
</feature>
<dbReference type="GO" id="GO:0016787">
    <property type="term" value="F:hydrolase activity"/>
    <property type="evidence" value="ECO:0007669"/>
    <property type="project" value="InterPro"/>
</dbReference>
<feature type="domain" description="Helicase ATP-binding" evidence="3">
    <location>
        <begin position="97"/>
        <end position="297"/>
    </location>
</feature>
<dbReference type="InterPro" id="IPR050742">
    <property type="entry name" value="Helicase_Restrict-Modif_Enz"/>
</dbReference>
<dbReference type="PROSITE" id="PS51257">
    <property type="entry name" value="PROKAR_LIPOPROTEIN"/>
    <property type="match status" value="1"/>
</dbReference>
<dbReference type="PROSITE" id="PS51194">
    <property type="entry name" value="HELICASE_CTER"/>
    <property type="match status" value="1"/>
</dbReference>
<dbReference type="GO" id="GO:0032042">
    <property type="term" value="P:mitochondrial DNA metabolic process"/>
    <property type="evidence" value="ECO:0007669"/>
    <property type="project" value="TreeGrafter"/>
</dbReference>
<keyword evidence="1 5" id="KW-0547">Nucleotide-binding</keyword>
<dbReference type="Proteomes" id="UP001150569">
    <property type="component" value="Unassembled WGS sequence"/>
</dbReference>